<dbReference type="InterPro" id="IPR018650">
    <property type="entry name" value="STSV1_Orf64"/>
</dbReference>
<proteinExistence type="predicted"/>
<keyword evidence="1" id="KW-1133">Transmembrane helix</keyword>
<evidence type="ECO:0000256" key="1">
    <source>
        <dbReference type="SAM" id="Phobius"/>
    </source>
</evidence>
<evidence type="ECO:0008006" key="4">
    <source>
        <dbReference type="Google" id="ProtNLM"/>
    </source>
</evidence>
<reference evidence="2 3" key="1">
    <citation type="journal article" date="2019" name="Sci. Rep.">
        <title>Sulfobacillus thermotolerans: new insights into resistance and metabolic capacities of acidophilic chemolithotrophs.</title>
        <authorList>
            <person name="Panyushkina A.E."/>
            <person name="Babenko V.V."/>
            <person name="Nikitina A.S."/>
            <person name="Selezneva O.V."/>
            <person name="Tsaplina I.A."/>
            <person name="Letarova M.A."/>
            <person name="Kostryukova E.S."/>
            <person name="Letarov A.V."/>
        </authorList>
    </citation>
    <scope>NUCLEOTIDE SEQUENCE [LARGE SCALE GENOMIC DNA]</scope>
    <source>
        <strain evidence="2 3">Kr1</strain>
    </source>
</reference>
<feature type="transmembrane region" description="Helical" evidence="1">
    <location>
        <begin position="93"/>
        <end position="116"/>
    </location>
</feature>
<dbReference type="Pfam" id="PF09852">
    <property type="entry name" value="DUF2079"/>
    <property type="match status" value="1"/>
</dbReference>
<feature type="transmembrane region" description="Helical" evidence="1">
    <location>
        <begin position="208"/>
        <end position="226"/>
    </location>
</feature>
<dbReference type="Proteomes" id="UP000325292">
    <property type="component" value="Chromosome"/>
</dbReference>
<feature type="transmembrane region" description="Helical" evidence="1">
    <location>
        <begin position="247"/>
        <end position="269"/>
    </location>
</feature>
<organism evidence="2 3">
    <name type="scientific">Sulfobacillus thermotolerans</name>
    <dbReference type="NCBI Taxonomy" id="338644"/>
    <lineage>
        <taxon>Bacteria</taxon>
        <taxon>Bacillati</taxon>
        <taxon>Bacillota</taxon>
        <taxon>Clostridia</taxon>
        <taxon>Eubacteriales</taxon>
        <taxon>Clostridiales Family XVII. Incertae Sedis</taxon>
        <taxon>Sulfobacillus</taxon>
    </lineage>
</organism>
<gene>
    <name evidence="2" type="ORF">BXT84_14810</name>
</gene>
<sequence>MVEDVWIRPEQEKRGEEMGLSAWTRILAYAALVVSAQILRWGLFVAHGFDLGYYQQGMAALVHDGLGARSTYTGQAVLAKNHAWLLVVLAYPATWLGTGFLFLVETLALASGYFPLMRIARAWTVPREVAAFVGALYLLSPLVIAGNLYDFHMSVLAVPLVLYAVQALMERHWGQFVAFLVLLTGCGSKAAIAVLMVALIAAVRRQTWWVGLAAIGGVLAWMFWELNIRLDRLSALGWITVPVSHTLTIRAVLYALWVLAPFLVVLGALSVQRKAFPWSFYGVLALLYLGGNMLSALPASTSPFDQKSALIAPFLLLMLLDVAARDRRPWPFQIRAAGIFATMGLLVLMGFDFYHSAWKVRPNNTMAIEQALVAVTKNHPIYAQNNVLPHLGFIINQVPLQRFNLAHVPIGSAVIWDTQFHDDTTPPSVYRTLSALMANKRRARVVFDKGGVVVFDVVASR</sequence>
<keyword evidence="3" id="KW-1185">Reference proteome</keyword>
<name>A0ABN5H2U2_9FIRM</name>
<dbReference type="EMBL" id="CP019454">
    <property type="protein sequence ID" value="AUW95065.1"/>
    <property type="molecule type" value="Genomic_DNA"/>
</dbReference>
<feature type="transmembrane region" description="Helical" evidence="1">
    <location>
        <begin position="275"/>
        <end position="296"/>
    </location>
</feature>
<keyword evidence="1" id="KW-0472">Membrane</keyword>
<feature type="transmembrane region" description="Helical" evidence="1">
    <location>
        <begin position="176"/>
        <end position="202"/>
    </location>
</feature>
<evidence type="ECO:0000313" key="3">
    <source>
        <dbReference type="Proteomes" id="UP000325292"/>
    </source>
</evidence>
<keyword evidence="1" id="KW-0812">Transmembrane</keyword>
<feature type="transmembrane region" description="Helical" evidence="1">
    <location>
        <begin position="128"/>
        <end position="145"/>
    </location>
</feature>
<feature type="transmembrane region" description="Helical" evidence="1">
    <location>
        <begin position="336"/>
        <end position="354"/>
    </location>
</feature>
<feature type="transmembrane region" description="Helical" evidence="1">
    <location>
        <begin position="26"/>
        <end position="49"/>
    </location>
</feature>
<protein>
    <recommendedName>
        <fullName evidence="4">Glycosyltransferase RgtA/B/C/D-like domain-containing protein</fullName>
    </recommendedName>
</protein>
<accession>A0ABN5H2U2</accession>
<evidence type="ECO:0000313" key="2">
    <source>
        <dbReference type="EMBL" id="AUW95065.1"/>
    </source>
</evidence>